<dbReference type="Gene3D" id="3.40.50.880">
    <property type="match status" value="1"/>
</dbReference>
<dbReference type="InterPro" id="IPR011697">
    <property type="entry name" value="Peptidase_C26"/>
</dbReference>
<name>A0ABN6RJZ3_9DEIO</name>
<keyword evidence="2" id="KW-1185">Reference proteome</keyword>
<dbReference type="EMBL" id="AP026560">
    <property type="protein sequence ID" value="BDP42591.1"/>
    <property type="molecule type" value="Genomic_DNA"/>
</dbReference>
<gene>
    <name evidence="1" type="ORF">DAETH_25600</name>
</gene>
<accession>A0ABN6RJZ3</accession>
<evidence type="ECO:0000313" key="1">
    <source>
        <dbReference type="EMBL" id="BDP42591.1"/>
    </source>
</evidence>
<evidence type="ECO:0000313" key="2">
    <source>
        <dbReference type="Proteomes" id="UP001064971"/>
    </source>
</evidence>
<dbReference type="Pfam" id="PF07722">
    <property type="entry name" value="Peptidase_C26"/>
    <property type="match status" value="1"/>
</dbReference>
<sequence>MPARPLIGLSTSQPTEGPFSGFNGTPRPYAEAARLAGAIPVLLPNLPEATADYAAQVDAVLLTGGVDVHPRHYGQAPKRGLGEVDEERDAFEFALYRAARELGKPVLGICRGMQVLNVLEGGTLHQHLPEVPGVWADHAQVGRAPTLGHEVAFVAGSALGRAHGGATLLNSYHHQAVDEVAPTLRVTATAPDGVVEGVEGDGVIGVQWHPELLARRHPHALGTFTAFMVLLGARS</sequence>
<dbReference type="Proteomes" id="UP001064971">
    <property type="component" value="Chromosome"/>
</dbReference>
<reference evidence="1" key="1">
    <citation type="submission" date="2022-07" db="EMBL/GenBank/DDBJ databases">
        <title>Complete Genome Sequence of the Radioresistant Bacterium Deinococcus aetherius ST0316, Isolated from the Air Dust collected in Lower Stratosphere above Japan.</title>
        <authorList>
            <person name="Satoh K."/>
            <person name="Hagiwara K."/>
            <person name="Katsumata K."/>
            <person name="Kubo A."/>
            <person name="Yokobori S."/>
            <person name="Yamagishi A."/>
            <person name="Oono Y."/>
            <person name="Narumi I."/>
        </authorList>
    </citation>
    <scope>NUCLEOTIDE SEQUENCE</scope>
    <source>
        <strain evidence="1">ST0316</strain>
    </source>
</reference>
<dbReference type="PROSITE" id="PS51273">
    <property type="entry name" value="GATASE_TYPE_1"/>
    <property type="match status" value="1"/>
</dbReference>
<dbReference type="InterPro" id="IPR044668">
    <property type="entry name" value="PuuD-like"/>
</dbReference>
<dbReference type="PANTHER" id="PTHR43235:SF1">
    <property type="entry name" value="GLUTAMINE AMIDOTRANSFERASE PB2B2.05-RELATED"/>
    <property type="match status" value="1"/>
</dbReference>
<dbReference type="PANTHER" id="PTHR43235">
    <property type="entry name" value="GLUTAMINE AMIDOTRANSFERASE PB2B2.05-RELATED"/>
    <property type="match status" value="1"/>
</dbReference>
<organism evidence="1 2">
    <name type="scientific">Deinococcus aetherius</name>
    <dbReference type="NCBI Taxonomy" id="200252"/>
    <lineage>
        <taxon>Bacteria</taxon>
        <taxon>Thermotogati</taxon>
        <taxon>Deinococcota</taxon>
        <taxon>Deinococci</taxon>
        <taxon>Deinococcales</taxon>
        <taxon>Deinococcaceae</taxon>
        <taxon>Deinococcus</taxon>
    </lineage>
</organism>
<dbReference type="RefSeq" id="WP_264775283.1">
    <property type="nucleotide sequence ID" value="NZ_AP026560.1"/>
</dbReference>
<dbReference type="CDD" id="cd01745">
    <property type="entry name" value="GATase1_2"/>
    <property type="match status" value="1"/>
</dbReference>
<dbReference type="InterPro" id="IPR029062">
    <property type="entry name" value="Class_I_gatase-like"/>
</dbReference>
<dbReference type="SUPFAM" id="SSF52317">
    <property type="entry name" value="Class I glutamine amidotransferase-like"/>
    <property type="match status" value="1"/>
</dbReference>
<proteinExistence type="predicted"/>
<protein>
    <submittedName>
        <fullName evidence="1">Peptidase C26</fullName>
    </submittedName>
</protein>